<feature type="compositionally biased region" description="Basic and acidic residues" evidence="7">
    <location>
        <begin position="502"/>
        <end position="511"/>
    </location>
</feature>
<evidence type="ECO:0000259" key="8">
    <source>
        <dbReference type="Pfam" id="PF16531"/>
    </source>
</evidence>
<dbReference type="Gene3D" id="2.170.210.20">
    <property type="entry name" value="Spindle assembly abnormal protein 6, N-terminal domain"/>
    <property type="match status" value="1"/>
</dbReference>
<name>A0AAV9IJL9_9RHOD</name>
<accession>A0AAV9IJL9</accession>
<evidence type="ECO:0000313" key="10">
    <source>
        <dbReference type="Proteomes" id="UP001300502"/>
    </source>
</evidence>
<feature type="domain" description="Spindle assembly abnormal protein 6 N-terminal" evidence="8">
    <location>
        <begin position="34"/>
        <end position="141"/>
    </location>
</feature>
<dbReference type="EMBL" id="JANCYU010000052">
    <property type="protein sequence ID" value="KAK4527524.1"/>
    <property type="molecule type" value="Genomic_DNA"/>
</dbReference>
<evidence type="ECO:0000256" key="2">
    <source>
        <dbReference type="ARBA" id="ARBA00022490"/>
    </source>
</evidence>
<keyword evidence="3 6" id="KW-0175">Coiled coil</keyword>
<dbReference type="PANTHER" id="PTHR44281">
    <property type="entry name" value="SPINDLE ASSEMBLY ABNORMAL PROTEIN 6 HOMOLOG"/>
    <property type="match status" value="1"/>
</dbReference>
<proteinExistence type="predicted"/>
<evidence type="ECO:0000256" key="3">
    <source>
        <dbReference type="ARBA" id="ARBA00023054"/>
    </source>
</evidence>
<sequence>MNSASSSASVPPKLTATTITLSKVIFPNGEQKKITITIETCYHTKNMANKLFLLKLFDETDPFLFFECCWDEDSFLAFKNQQNLLVDFQGFGSKFHELLSHCRDDKERFQASLWIKDNVTATLTIEENTRFRTLDYLSVDLKVANQETIQSHFKQLLSRLYGNIENLQSQVASLETQLTQEKTKNEQITCQLRQLEVDTERKIEEWNREKEQQLNKIREENKTEREKWMEELQAKNREDAKKYEEETLNWKQKAEHLSAQESHLRELLEQTQRELTQVRSEKDELHTRRQQWTNEIETLKQEKERYLVELEQKKKRLEELEKKNRTMSDQLAEWEKDKKEKENLMSQVEFYRNSRYRLEEKLKHSIAEINKGNDVIQKLQEELKNTRQKAKMKSTIANQQEQLLQEKQHKIEQLMQEVQVLNQKLSSKERELEHLNQSLQTSNAKLEENQKVLESNQQLINWLNKELNEMQLSSHIISKPWKSSFPLATEKRDHSASSTIEKSAKNDNSLK</sequence>
<comment type="caution">
    <text evidence="9">The sequence shown here is derived from an EMBL/GenBank/DDBJ whole genome shotgun (WGS) entry which is preliminary data.</text>
</comment>
<keyword evidence="4" id="KW-0206">Cytoskeleton</keyword>
<evidence type="ECO:0000256" key="5">
    <source>
        <dbReference type="ARBA" id="ARBA00023306"/>
    </source>
</evidence>
<evidence type="ECO:0000256" key="7">
    <source>
        <dbReference type="SAM" id="MobiDB-lite"/>
    </source>
</evidence>
<keyword evidence="10" id="KW-1185">Reference proteome</keyword>
<evidence type="ECO:0000313" key="9">
    <source>
        <dbReference type="EMBL" id="KAK4527524.1"/>
    </source>
</evidence>
<dbReference type="InterPro" id="IPR032396">
    <property type="entry name" value="SAS-6_N"/>
</dbReference>
<keyword evidence="2" id="KW-0963">Cytoplasm</keyword>
<dbReference type="AlphaFoldDB" id="A0AAV9IJL9"/>
<feature type="region of interest" description="Disordered" evidence="7">
    <location>
        <begin position="488"/>
        <end position="511"/>
    </location>
</feature>
<gene>
    <name evidence="9" type="ORF">GAYE_SCF40G5446</name>
</gene>
<dbReference type="Pfam" id="PF16531">
    <property type="entry name" value="SAS-6_N"/>
    <property type="match status" value="1"/>
</dbReference>
<reference evidence="9 10" key="1">
    <citation type="submission" date="2022-07" db="EMBL/GenBank/DDBJ databases">
        <title>Genome-wide signatures of adaptation to extreme environments.</title>
        <authorList>
            <person name="Cho C.H."/>
            <person name="Yoon H.S."/>
        </authorList>
    </citation>
    <scope>NUCLEOTIDE SEQUENCE [LARGE SCALE GENOMIC DNA]</scope>
    <source>
        <strain evidence="9 10">108.79 E11</strain>
    </source>
</reference>
<dbReference type="GO" id="GO:0005813">
    <property type="term" value="C:centrosome"/>
    <property type="evidence" value="ECO:0007669"/>
    <property type="project" value="UniProtKB-SubCell"/>
</dbReference>
<evidence type="ECO:0000256" key="1">
    <source>
        <dbReference type="ARBA" id="ARBA00004300"/>
    </source>
</evidence>
<keyword evidence="5" id="KW-0131">Cell cycle</keyword>
<evidence type="ECO:0000256" key="6">
    <source>
        <dbReference type="SAM" id="Coils"/>
    </source>
</evidence>
<dbReference type="Proteomes" id="UP001300502">
    <property type="component" value="Unassembled WGS sequence"/>
</dbReference>
<dbReference type="PANTHER" id="PTHR44281:SF2">
    <property type="entry name" value="SPINDLE ASSEMBLY ABNORMAL PROTEIN 6 HOMOLOG"/>
    <property type="match status" value="1"/>
</dbReference>
<feature type="coiled-coil region" evidence="6">
    <location>
        <begin position="157"/>
        <end position="456"/>
    </location>
</feature>
<dbReference type="InterPro" id="IPR038558">
    <property type="entry name" value="SAS-6_N_sf"/>
</dbReference>
<organism evidence="9 10">
    <name type="scientific">Galdieria yellowstonensis</name>
    <dbReference type="NCBI Taxonomy" id="3028027"/>
    <lineage>
        <taxon>Eukaryota</taxon>
        <taxon>Rhodophyta</taxon>
        <taxon>Bangiophyceae</taxon>
        <taxon>Galdieriales</taxon>
        <taxon>Galdieriaceae</taxon>
        <taxon>Galdieria</taxon>
    </lineage>
</organism>
<evidence type="ECO:0000256" key="4">
    <source>
        <dbReference type="ARBA" id="ARBA00023212"/>
    </source>
</evidence>
<comment type="subcellular location">
    <subcellularLocation>
        <location evidence="1">Cytoplasm</location>
        <location evidence="1">Cytoskeleton</location>
        <location evidence="1">Microtubule organizing center</location>
        <location evidence="1">Centrosome</location>
    </subcellularLocation>
</comment>
<protein>
    <recommendedName>
        <fullName evidence="8">Spindle assembly abnormal protein 6 N-terminal domain-containing protein</fullName>
    </recommendedName>
</protein>